<dbReference type="SMART" id="SM00228">
    <property type="entry name" value="PDZ"/>
    <property type="match status" value="1"/>
</dbReference>
<accession>A0A3B1CBA9</accession>
<organism evidence="4">
    <name type="scientific">hydrothermal vent metagenome</name>
    <dbReference type="NCBI Taxonomy" id="652676"/>
    <lineage>
        <taxon>unclassified sequences</taxon>
        <taxon>metagenomes</taxon>
        <taxon>ecological metagenomes</taxon>
    </lineage>
</organism>
<evidence type="ECO:0000256" key="2">
    <source>
        <dbReference type="ARBA" id="ARBA00022801"/>
    </source>
</evidence>
<feature type="domain" description="PDZ" evidence="3">
    <location>
        <begin position="260"/>
        <end position="351"/>
    </location>
</feature>
<dbReference type="AlphaFoldDB" id="A0A3B1CBA9"/>
<evidence type="ECO:0000313" key="4">
    <source>
        <dbReference type="EMBL" id="VAX21953.1"/>
    </source>
</evidence>
<reference evidence="4" key="1">
    <citation type="submission" date="2018-06" db="EMBL/GenBank/DDBJ databases">
        <authorList>
            <person name="Zhirakovskaya E."/>
        </authorList>
    </citation>
    <scope>NUCLEOTIDE SEQUENCE</scope>
</reference>
<dbReference type="GO" id="GO:0004252">
    <property type="term" value="F:serine-type endopeptidase activity"/>
    <property type="evidence" value="ECO:0007669"/>
    <property type="project" value="InterPro"/>
</dbReference>
<gene>
    <name evidence="4" type="ORF">MNBD_NITROSPINAE02-1140</name>
</gene>
<dbReference type="Gene3D" id="2.40.10.120">
    <property type="match status" value="1"/>
</dbReference>
<keyword evidence="2" id="KW-0378">Hydrolase</keyword>
<dbReference type="PANTHER" id="PTHR43343:SF3">
    <property type="entry name" value="PROTEASE DO-LIKE 8, CHLOROPLASTIC"/>
    <property type="match status" value="1"/>
</dbReference>
<dbReference type="PANTHER" id="PTHR43343">
    <property type="entry name" value="PEPTIDASE S12"/>
    <property type="match status" value="1"/>
</dbReference>
<dbReference type="InterPro" id="IPR001940">
    <property type="entry name" value="Peptidase_S1C"/>
</dbReference>
<protein>
    <submittedName>
        <fullName evidence="4">HtrA protease/chaperone protein</fullName>
    </submittedName>
</protein>
<dbReference type="GO" id="GO:0006508">
    <property type="term" value="P:proteolysis"/>
    <property type="evidence" value="ECO:0007669"/>
    <property type="project" value="UniProtKB-KW"/>
</dbReference>
<sequence>MRERALPALVGAALGIAILLWSGGLFAPQHRSVRAPFSHNTRFPRIVKDVMPSVVMVMSLAPAVDKEEDGVETGFMEKLWRRFKGVWAPAYKVISQGSGVVIDKRGHIVTNHHVIAKGERVLVKLGNPEVEVNATLIGVDPMTDLALLKISSGRTLAPVTFADSKKLMPGQWVMAIGNPFTFKGSVTAGVISALGRSNIGIVDIEDYIQTDVKIFPGNSGGPLLDIDGKVIGITTAVYGLGYGIGFAIPSSEVIYVVDSLIRNGRVDRGKIGVTAQAVTHDLAISFNAPDSGGALVVTVEDGSPSQLAGVLRGDIITSFDGQSVQSPRELRRFALKSHPGENVRMDIIRSGEPVIVSVKIGSLYK</sequence>
<dbReference type="Pfam" id="PF13180">
    <property type="entry name" value="PDZ_2"/>
    <property type="match status" value="1"/>
</dbReference>
<dbReference type="InterPro" id="IPR009003">
    <property type="entry name" value="Peptidase_S1_PA"/>
</dbReference>
<dbReference type="PROSITE" id="PS50106">
    <property type="entry name" value="PDZ"/>
    <property type="match status" value="1"/>
</dbReference>
<keyword evidence="1 4" id="KW-0645">Protease</keyword>
<dbReference type="InterPro" id="IPR001478">
    <property type="entry name" value="PDZ"/>
</dbReference>
<proteinExistence type="predicted"/>
<dbReference type="Pfam" id="PF13365">
    <property type="entry name" value="Trypsin_2"/>
    <property type="match status" value="1"/>
</dbReference>
<dbReference type="PRINTS" id="PR00834">
    <property type="entry name" value="PROTEASES2C"/>
</dbReference>
<evidence type="ECO:0000259" key="3">
    <source>
        <dbReference type="PROSITE" id="PS50106"/>
    </source>
</evidence>
<dbReference type="InterPro" id="IPR051201">
    <property type="entry name" value="Chloro_Bact_Ser_Proteases"/>
</dbReference>
<dbReference type="InterPro" id="IPR036034">
    <property type="entry name" value="PDZ_sf"/>
</dbReference>
<dbReference type="SUPFAM" id="SSF50494">
    <property type="entry name" value="Trypsin-like serine proteases"/>
    <property type="match status" value="1"/>
</dbReference>
<dbReference type="Gene3D" id="2.30.42.10">
    <property type="match status" value="1"/>
</dbReference>
<dbReference type="SUPFAM" id="SSF50156">
    <property type="entry name" value="PDZ domain-like"/>
    <property type="match status" value="1"/>
</dbReference>
<dbReference type="EMBL" id="UOGE01000070">
    <property type="protein sequence ID" value="VAX21953.1"/>
    <property type="molecule type" value="Genomic_DNA"/>
</dbReference>
<name>A0A3B1CBA9_9ZZZZ</name>
<evidence type="ECO:0000256" key="1">
    <source>
        <dbReference type="ARBA" id="ARBA00022670"/>
    </source>
</evidence>